<accession>A0A391P7M8</accession>
<dbReference type="PANTHER" id="PTHR43616">
    <property type="entry name" value="GLYCEROL DEHYDROGENASE"/>
    <property type="match status" value="1"/>
</dbReference>
<dbReference type="Gene3D" id="3.40.50.1970">
    <property type="match status" value="1"/>
</dbReference>
<dbReference type="SUPFAM" id="SSF56796">
    <property type="entry name" value="Dehydroquinate synthase-like"/>
    <property type="match status" value="1"/>
</dbReference>
<keyword evidence="2" id="KW-0444">Lipid biosynthesis</keyword>
<dbReference type="Proteomes" id="UP000265643">
    <property type="component" value="Unassembled WGS sequence"/>
</dbReference>
<organism evidence="10 11">
    <name type="scientific">Mediterraneibacter butyricigenes</name>
    <dbReference type="NCBI Taxonomy" id="2316025"/>
    <lineage>
        <taxon>Bacteria</taxon>
        <taxon>Bacillati</taxon>
        <taxon>Bacillota</taxon>
        <taxon>Clostridia</taxon>
        <taxon>Lachnospirales</taxon>
        <taxon>Lachnospiraceae</taxon>
        <taxon>Mediterraneibacter</taxon>
    </lineage>
</organism>
<dbReference type="GO" id="GO:0008654">
    <property type="term" value="P:phospholipid biosynthetic process"/>
    <property type="evidence" value="ECO:0007669"/>
    <property type="project" value="UniProtKB-KW"/>
</dbReference>
<evidence type="ECO:0000256" key="2">
    <source>
        <dbReference type="ARBA" id="ARBA00022516"/>
    </source>
</evidence>
<keyword evidence="9" id="KW-1208">Phospholipid metabolism</keyword>
<dbReference type="PANTHER" id="PTHR43616:SF5">
    <property type="entry name" value="GLYCEROL DEHYDROGENASE 1"/>
    <property type="match status" value="1"/>
</dbReference>
<reference evidence="11" key="1">
    <citation type="submission" date="2018-09" db="EMBL/GenBank/DDBJ databases">
        <title>Draft Genome Sequence of Mediterraneibacter sp. KCTC 15684.</title>
        <authorList>
            <person name="Kim J.S."/>
            <person name="Han K.I."/>
            <person name="Suh M.K."/>
            <person name="Lee K.C."/>
            <person name="Eom M.K."/>
            <person name="Lee J.H."/>
            <person name="Park S.H."/>
            <person name="Kang S.W."/>
            <person name="Park J.E."/>
            <person name="Oh B.S."/>
            <person name="Yu S.Y."/>
            <person name="Choi S.H."/>
            <person name="Lee D.H."/>
            <person name="Yoon H."/>
            <person name="Kim B."/>
            <person name="Yang S.J."/>
            <person name="Lee J.S."/>
        </authorList>
    </citation>
    <scope>NUCLEOTIDE SEQUENCE [LARGE SCALE GENOMIC DNA]</scope>
    <source>
        <strain evidence="11">KCTC 15684</strain>
    </source>
</reference>
<name>A0A391P7M8_9FIRM</name>
<keyword evidence="5" id="KW-0560">Oxidoreductase</keyword>
<dbReference type="GO" id="GO:0046872">
    <property type="term" value="F:metal ion binding"/>
    <property type="evidence" value="ECO:0007669"/>
    <property type="project" value="UniProtKB-KW"/>
</dbReference>
<evidence type="ECO:0000256" key="3">
    <source>
        <dbReference type="ARBA" id="ARBA00022723"/>
    </source>
</evidence>
<evidence type="ECO:0000256" key="1">
    <source>
        <dbReference type="ARBA" id="ARBA00022490"/>
    </source>
</evidence>
<evidence type="ECO:0000256" key="7">
    <source>
        <dbReference type="ARBA" id="ARBA00023098"/>
    </source>
</evidence>
<evidence type="ECO:0000256" key="9">
    <source>
        <dbReference type="ARBA" id="ARBA00023264"/>
    </source>
</evidence>
<keyword evidence="11" id="KW-1185">Reference proteome</keyword>
<evidence type="ECO:0000256" key="6">
    <source>
        <dbReference type="ARBA" id="ARBA00023027"/>
    </source>
</evidence>
<evidence type="ECO:0000313" key="10">
    <source>
        <dbReference type="EMBL" id="GCA65573.1"/>
    </source>
</evidence>
<keyword evidence="8" id="KW-0594">Phospholipid biosynthesis</keyword>
<dbReference type="GO" id="GO:0016614">
    <property type="term" value="F:oxidoreductase activity, acting on CH-OH group of donors"/>
    <property type="evidence" value="ECO:0007669"/>
    <property type="project" value="InterPro"/>
</dbReference>
<gene>
    <name evidence="10" type="ORF">KGMB01110_00090</name>
</gene>
<protein>
    <submittedName>
        <fullName evidence="10">3-dehydroquinate synthase</fullName>
    </submittedName>
</protein>
<keyword evidence="3" id="KW-0479">Metal-binding</keyword>
<dbReference type="Pfam" id="PF13685">
    <property type="entry name" value="Fe-ADH_2"/>
    <property type="match status" value="1"/>
</dbReference>
<dbReference type="AlphaFoldDB" id="A0A391P7M8"/>
<dbReference type="RefSeq" id="WP_117602255.1">
    <property type="nucleotide sequence ID" value="NZ_BHGK01000001.1"/>
</dbReference>
<dbReference type="InterPro" id="IPR016205">
    <property type="entry name" value="Glycerol_DH"/>
</dbReference>
<keyword evidence="4" id="KW-0521">NADP</keyword>
<evidence type="ECO:0000256" key="5">
    <source>
        <dbReference type="ARBA" id="ARBA00023002"/>
    </source>
</evidence>
<dbReference type="CDD" id="cd08175">
    <property type="entry name" value="G1PDH"/>
    <property type="match status" value="1"/>
</dbReference>
<keyword evidence="7" id="KW-0443">Lipid metabolism</keyword>
<sequence length="461" mass="51977">MKLIEYPINELATISHPCSCGKVHKGMIDHIAIGKGALRKLPEFLKEQKLLDGSPLTKEDKLLIVSDVNTWKVAGETVFHMLEEEGYPVEHYIYPYEKMHTEEGHIKELNDHFPEGIKMMIAVGSGTMNDITRYISFHRHMPYYIIGTAPSMDGYASDVSPVIIDNLKRSLPGQCASGIIGDTDILATAPEKMIAAGVGDIMAKFLDINDWKLSHIINGEEYCEEVADLMLLSAQKTVQNIEGLKKRESKALQDLMEALVLSGIAMSYVNTSRPGSAAEHSMAHVMEMTSLLNGEYGELHGTCVGMATCIITRLYEKFLERPIDYEAAAKKAEAFDYDAWVKEIRRVFTSAADPIIKLYEKEKRNDPDNVKDRLKRIKEHESEILSVIRGTMDQAKLAEPCIRGLNGWTTAVPFGFTREHMKDITIYSKEQRDRYAAIQFLYEVGELDELLEEVLDEDYGK</sequence>
<evidence type="ECO:0000256" key="8">
    <source>
        <dbReference type="ARBA" id="ARBA00023209"/>
    </source>
</evidence>
<comment type="caution">
    <text evidence="10">The sequence shown here is derived from an EMBL/GenBank/DDBJ whole genome shotgun (WGS) entry which is preliminary data.</text>
</comment>
<evidence type="ECO:0000313" key="11">
    <source>
        <dbReference type="Proteomes" id="UP000265643"/>
    </source>
</evidence>
<keyword evidence="1" id="KW-0963">Cytoplasm</keyword>
<dbReference type="Gene3D" id="1.20.1090.10">
    <property type="entry name" value="Dehydroquinate synthase-like - alpha domain"/>
    <property type="match status" value="1"/>
</dbReference>
<keyword evidence="6" id="KW-0520">NAD</keyword>
<evidence type="ECO:0000256" key="4">
    <source>
        <dbReference type="ARBA" id="ARBA00022857"/>
    </source>
</evidence>
<dbReference type="InterPro" id="IPR032837">
    <property type="entry name" value="G1PDH"/>
</dbReference>
<dbReference type="EMBL" id="BHGK01000001">
    <property type="protein sequence ID" value="GCA65573.1"/>
    <property type="molecule type" value="Genomic_DNA"/>
</dbReference>
<proteinExistence type="predicted"/>